<dbReference type="PROSITE" id="PS50931">
    <property type="entry name" value="HTH_LYSR"/>
    <property type="match status" value="1"/>
</dbReference>
<feature type="domain" description="HTH lysR-type" evidence="5">
    <location>
        <begin position="6"/>
        <end position="63"/>
    </location>
</feature>
<dbReference type="AlphaFoldDB" id="A0A855IRZ0"/>
<dbReference type="InterPro" id="IPR036390">
    <property type="entry name" value="WH_DNA-bd_sf"/>
</dbReference>
<sequence>MKFNSVDLNLLKVFITVYQEQSLRKASEKLCVTTPAVSQNIKKLKHFLGEELFVLSGKRFIPTHYPDNLYLRAYPILE</sequence>
<name>A0A855IRZ0_9VIBR</name>
<accession>A0A855IRZ0</accession>
<comment type="caution">
    <text evidence="6">The sequence shown here is derived from an EMBL/GenBank/DDBJ whole genome shotgun (WGS) entry which is preliminary data.</text>
</comment>
<dbReference type="Gene3D" id="1.10.10.10">
    <property type="entry name" value="Winged helix-like DNA-binding domain superfamily/Winged helix DNA-binding domain"/>
    <property type="match status" value="1"/>
</dbReference>
<gene>
    <name evidence="6" type="ORF">BCT50_05730</name>
</gene>
<keyword evidence="4" id="KW-0804">Transcription</keyword>
<reference evidence="7" key="1">
    <citation type="submission" date="2016-07" db="EMBL/GenBank/DDBJ databases">
        <title>Nontailed viruses are major unrecognized killers of bacteria in the ocean.</title>
        <authorList>
            <person name="Kauffman K."/>
            <person name="Hussain F."/>
            <person name="Yang J."/>
            <person name="Arevalo P."/>
            <person name="Brown J."/>
            <person name="Cutler M."/>
            <person name="Kelly L."/>
            <person name="Polz M.F."/>
        </authorList>
    </citation>
    <scope>NUCLEOTIDE SEQUENCE [LARGE SCALE GENOMIC DNA]</scope>
    <source>
        <strain evidence="7">10N.261.48.A1</strain>
    </source>
</reference>
<dbReference type="Pfam" id="PF00126">
    <property type="entry name" value="HTH_1"/>
    <property type="match status" value="1"/>
</dbReference>
<evidence type="ECO:0000256" key="1">
    <source>
        <dbReference type="ARBA" id="ARBA00009437"/>
    </source>
</evidence>
<keyword evidence="2" id="KW-0805">Transcription regulation</keyword>
<protein>
    <recommendedName>
        <fullName evidence="5">HTH lysR-type domain-containing protein</fullName>
    </recommendedName>
</protein>
<dbReference type="PANTHER" id="PTHR30118">
    <property type="entry name" value="HTH-TYPE TRANSCRIPTIONAL REGULATOR LEUO-RELATED"/>
    <property type="match status" value="1"/>
</dbReference>
<organism evidence="6 7">
    <name type="scientific">Vibrio lentus</name>
    <dbReference type="NCBI Taxonomy" id="136468"/>
    <lineage>
        <taxon>Bacteria</taxon>
        <taxon>Pseudomonadati</taxon>
        <taxon>Pseudomonadota</taxon>
        <taxon>Gammaproteobacteria</taxon>
        <taxon>Vibrionales</taxon>
        <taxon>Vibrionaceae</taxon>
        <taxon>Vibrio</taxon>
    </lineage>
</organism>
<dbReference type="EMBL" id="MCZJ01000013">
    <property type="protein sequence ID" value="PMM58927.1"/>
    <property type="molecule type" value="Genomic_DNA"/>
</dbReference>
<dbReference type="Proteomes" id="UP000235554">
    <property type="component" value="Unassembled WGS sequence"/>
</dbReference>
<evidence type="ECO:0000259" key="5">
    <source>
        <dbReference type="PROSITE" id="PS50931"/>
    </source>
</evidence>
<proteinExistence type="inferred from homology"/>
<dbReference type="PANTHER" id="PTHR30118:SF15">
    <property type="entry name" value="TRANSCRIPTIONAL REGULATORY PROTEIN"/>
    <property type="match status" value="1"/>
</dbReference>
<evidence type="ECO:0000313" key="6">
    <source>
        <dbReference type="EMBL" id="PMM58927.1"/>
    </source>
</evidence>
<dbReference type="GO" id="GO:0003700">
    <property type="term" value="F:DNA-binding transcription factor activity"/>
    <property type="evidence" value="ECO:0007669"/>
    <property type="project" value="InterPro"/>
</dbReference>
<keyword evidence="3" id="KW-0238">DNA-binding</keyword>
<dbReference type="SUPFAM" id="SSF46785">
    <property type="entry name" value="Winged helix' DNA-binding domain"/>
    <property type="match status" value="1"/>
</dbReference>
<evidence type="ECO:0000313" key="7">
    <source>
        <dbReference type="Proteomes" id="UP000235554"/>
    </source>
</evidence>
<dbReference type="InterPro" id="IPR050389">
    <property type="entry name" value="LysR-type_TF"/>
</dbReference>
<dbReference type="GO" id="GO:0003677">
    <property type="term" value="F:DNA binding"/>
    <property type="evidence" value="ECO:0007669"/>
    <property type="project" value="UniProtKB-KW"/>
</dbReference>
<evidence type="ECO:0000256" key="4">
    <source>
        <dbReference type="ARBA" id="ARBA00023163"/>
    </source>
</evidence>
<comment type="similarity">
    <text evidence="1">Belongs to the LysR transcriptional regulatory family.</text>
</comment>
<dbReference type="InterPro" id="IPR036388">
    <property type="entry name" value="WH-like_DNA-bd_sf"/>
</dbReference>
<dbReference type="InterPro" id="IPR000847">
    <property type="entry name" value="LysR_HTH_N"/>
</dbReference>
<evidence type="ECO:0000256" key="3">
    <source>
        <dbReference type="ARBA" id="ARBA00023125"/>
    </source>
</evidence>
<evidence type="ECO:0000256" key="2">
    <source>
        <dbReference type="ARBA" id="ARBA00023015"/>
    </source>
</evidence>